<evidence type="ECO:0000256" key="1">
    <source>
        <dbReference type="ARBA" id="ARBA00022490"/>
    </source>
</evidence>
<comment type="similarity">
    <text evidence="6">Belongs to the HSP33 family.</text>
</comment>
<organism evidence="7 8">
    <name type="scientific">Alicyclobacillus dauci</name>
    <dbReference type="NCBI Taxonomy" id="1475485"/>
    <lineage>
        <taxon>Bacteria</taxon>
        <taxon>Bacillati</taxon>
        <taxon>Bacillota</taxon>
        <taxon>Bacilli</taxon>
        <taxon>Bacillales</taxon>
        <taxon>Alicyclobacillaceae</taxon>
        <taxon>Alicyclobacillus</taxon>
    </lineage>
</organism>
<feature type="disulfide bond" description="Redox-active" evidence="6">
    <location>
        <begin position="235"/>
        <end position="237"/>
    </location>
</feature>
<dbReference type="Gene3D" id="3.90.1280.10">
    <property type="entry name" value="HSP33 redox switch-like"/>
    <property type="match status" value="1"/>
</dbReference>
<keyword evidence="5 6" id="KW-0676">Redox-active center</keyword>
<dbReference type="PANTHER" id="PTHR30111:SF1">
    <property type="entry name" value="33 KDA CHAPERONIN"/>
    <property type="match status" value="1"/>
</dbReference>
<sequence length="295" mass="32358">MNRDKVIRATAREGRVRLFACLTTNLVAELQRRHDTWPVATAALGRTASIAAMMAKMLKNEESITIKVDGDGPLGQIWVDAKPDGQVRGYVDEPHVDLPLNDKGKLDVGGAVGSGQLYVIRDTGLRDYYTSSSDIQSGEIGDDFTYYFVVSEQTPSAVGAGVLVGTDYSPIVAGGFIMQLMPGHTDADIDYLEERLQEIPSITNFLRDNPSAEALVLTLAPDAQILSMDDVEFRCRCSYDRLSRVLVSIGRDELVSLRDEQGKAELICHFCGNVYEFSRQDLDDMIAGIDAGEQV</sequence>
<dbReference type="Gene3D" id="3.55.30.10">
    <property type="entry name" value="Hsp33 domain"/>
    <property type="match status" value="1"/>
</dbReference>
<dbReference type="Pfam" id="PF01430">
    <property type="entry name" value="HSP33"/>
    <property type="match status" value="1"/>
</dbReference>
<evidence type="ECO:0000313" key="8">
    <source>
        <dbReference type="Proteomes" id="UP001164803"/>
    </source>
</evidence>
<name>A0ABY6Z4B0_9BACL</name>
<accession>A0ABY6Z4B0</accession>
<comment type="subcellular location">
    <subcellularLocation>
        <location evidence="6">Cytoplasm</location>
    </subcellularLocation>
</comment>
<proteinExistence type="inferred from homology"/>
<dbReference type="Proteomes" id="UP001164803">
    <property type="component" value="Chromosome"/>
</dbReference>
<dbReference type="PIRSF" id="PIRSF005261">
    <property type="entry name" value="Heat_shock_Hsp33"/>
    <property type="match status" value="1"/>
</dbReference>
<keyword evidence="8" id="KW-1185">Reference proteome</keyword>
<dbReference type="InterPro" id="IPR016153">
    <property type="entry name" value="Heat_shock_Hsp33_N"/>
</dbReference>
<dbReference type="PANTHER" id="PTHR30111">
    <property type="entry name" value="33 KDA CHAPERONIN"/>
    <property type="match status" value="1"/>
</dbReference>
<dbReference type="HAMAP" id="MF_00117">
    <property type="entry name" value="HslO"/>
    <property type="match status" value="1"/>
</dbReference>
<keyword evidence="2 6" id="KW-0862">Zinc</keyword>
<comment type="PTM">
    <text evidence="6">Under oxidizing conditions two disulfide bonds are formed involving the reactive cysteines. Under reducing conditions zinc is bound to the reactive cysteines and the protein is inactive.</text>
</comment>
<dbReference type="CDD" id="cd00498">
    <property type="entry name" value="Hsp33"/>
    <property type="match status" value="1"/>
</dbReference>
<keyword evidence="3 6" id="KW-1015">Disulfide bond</keyword>
<evidence type="ECO:0000256" key="4">
    <source>
        <dbReference type="ARBA" id="ARBA00023186"/>
    </source>
</evidence>
<evidence type="ECO:0000256" key="2">
    <source>
        <dbReference type="ARBA" id="ARBA00022833"/>
    </source>
</evidence>
<comment type="function">
    <text evidence="6">Redox regulated molecular chaperone. Protects both thermally unfolding and oxidatively damaged proteins from irreversible aggregation. Plays an important role in the bacterial defense system toward oxidative stress.</text>
</comment>
<feature type="disulfide bond" description="Redox-active" evidence="6">
    <location>
        <begin position="268"/>
        <end position="271"/>
    </location>
</feature>
<protein>
    <recommendedName>
        <fullName evidence="6">33 kDa chaperonin</fullName>
    </recommendedName>
    <alternativeName>
        <fullName evidence="6">Heat shock protein 33 homolog</fullName>
        <shortName evidence="6">HSP33</shortName>
    </alternativeName>
</protein>
<dbReference type="InterPro" id="IPR016154">
    <property type="entry name" value="Heat_shock_Hsp33_C"/>
</dbReference>
<dbReference type="SUPFAM" id="SSF118352">
    <property type="entry name" value="HSP33 redox switch-like"/>
    <property type="match status" value="1"/>
</dbReference>
<dbReference type="SUPFAM" id="SSF64397">
    <property type="entry name" value="Hsp33 domain"/>
    <property type="match status" value="1"/>
</dbReference>
<dbReference type="NCBIfam" id="NF001033">
    <property type="entry name" value="PRK00114.1"/>
    <property type="match status" value="1"/>
</dbReference>
<evidence type="ECO:0000256" key="6">
    <source>
        <dbReference type="HAMAP-Rule" id="MF_00117"/>
    </source>
</evidence>
<dbReference type="RefSeq" id="WP_268044834.1">
    <property type="nucleotide sequence ID" value="NZ_CP104064.1"/>
</dbReference>
<evidence type="ECO:0000313" key="7">
    <source>
        <dbReference type="EMBL" id="WAH37353.1"/>
    </source>
</evidence>
<reference evidence="7" key="1">
    <citation type="submission" date="2022-08" db="EMBL/GenBank/DDBJ databases">
        <title>Alicyclobacillus dauci DSM2870, complete genome.</title>
        <authorList>
            <person name="Wang Q."/>
            <person name="Cai R."/>
            <person name="Wang Z."/>
        </authorList>
    </citation>
    <scope>NUCLEOTIDE SEQUENCE</scope>
    <source>
        <strain evidence="7">DSM 28700</strain>
    </source>
</reference>
<gene>
    <name evidence="6 7" type="primary">hslO</name>
    <name evidence="7" type="ORF">NZD86_02060</name>
</gene>
<evidence type="ECO:0000256" key="5">
    <source>
        <dbReference type="ARBA" id="ARBA00023284"/>
    </source>
</evidence>
<keyword evidence="4 6" id="KW-0143">Chaperone</keyword>
<dbReference type="InterPro" id="IPR000397">
    <property type="entry name" value="Heat_shock_Hsp33"/>
</dbReference>
<dbReference type="EMBL" id="CP104064">
    <property type="protein sequence ID" value="WAH37353.1"/>
    <property type="molecule type" value="Genomic_DNA"/>
</dbReference>
<keyword evidence="1 6" id="KW-0963">Cytoplasm</keyword>
<evidence type="ECO:0000256" key="3">
    <source>
        <dbReference type="ARBA" id="ARBA00023157"/>
    </source>
</evidence>